<gene>
    <name evidence="2" type="ORF">ID47_01315</name>
</gene>
<reference evidence="2 3" key="1">
    <citation type="submission" date="2014-07" db="EMBL/GenBank/DDBJ databases">
        <title>Comparative genomic insights into amoeba endosymbionts belonging to the families of Holosporaceae and Candidatus Midichloriaceae within Rickettsiales.</title>
        <authorList>
            <person name="Wang Z."/>
            <person name="Wu M."/>
        </authorList>
    </citation>
    <scope>NUCLEOTIDE SEQUENCE [LARGE SCALE GENOMIC DNA]</scope>
    <source>
        <strain evidence="2">PRA3</strain>
    </source>
</reference>
<dbReference type="KEGG" id="paca:ID47_01315"/>
<sequence>MEKDLNTSPKLEEHILWKRAKTVLRFWWRNFFTLLATTLFLFCLITGSEGTFTAGFWLILAVIFDRGKPYVPERRFDHDEYKMMHHQQQWNSSLMGTLAYNSRTDLKR</sequence>
<evidence type="ECO:0000313" key="2">
    <source>
        <dbReference type="EMBL" id="AIK95668.1"/>
    </source>
</evidence>
<keyword evidence="1" id="KW-0812">Transmembrane</keyword>
<evidence type="ECO:0000313" key="3">
    <source>
        <dbReference type="Proteomes" id="UP000028926"/>
    </source>
</evidence>
<dbReference type="RefSeq" id="WP_038462969.1">
    <property type="nucleotide sequence ID" value="NZ_CP008941.1"/>
</dbReference>
<proteinExistence type="predicted"/>
<name>A0A077AVI6_9PROT</name>
<dbReference type="AlphaFoldDB" id="A0A077AVI6"/>
<dbReference type="EMBL" id="CP008941">
    <property type="protein sequence ID" value="AIK95668.1"/>
    <property type="molecule type" value="Genomic_DNA"/>
</dbReference>
<evidence type="ECO:0000256" key="1">
    <source>
        <dbReference type="SAM" id="Phobius"/>
    </source>
</evidence>
<protein>
    <submittedName>
        <fullName evidence="2">Uncharacterized protein</fullName>
    </submittedName>
</protein>
<keyword evidence="1" id="KW-0472">Membrane</keyword>
<keyword evidence="3" id="KW-1185">Reference proteome</keyword>
<organism evidence="2 3">
    <name type="scientific">Candidatus Odyssella acanthamoebae</name>
    <dbReference type="NCBI Taxonomy" id="91604"/>
    <lineage>
        <taxon>Bacteria</taxon>
        <taxon>Pseudomonadati</taxon>
        <taxon>Pseudomonadota</taxon>
        <taxon>Alphaproteobacteria</taxon>
        <taxon>Holosporales</taxon>
        <taxon>Candidatus Paracaedibacteraceae</taxon>
        <taxon>Candidatus Odyssella</taxon>
    </lineage>
</organism>
<accession>A0A077AVI6</accession>
<dbReference type="Proteomes" id="UP000028926">
    <property type="component" value="Chromosome"/>
</dbReference>
<dbReference type="HOGENOM" id="CLU_2192239_0_0_5"/>
<feature type="transmembrane region" description="Helical" evidence="1">
    <location>
        <begin position="31"/>
        <end position="64"/>
    </location>
</feature>
<keyword evidence="1" id="KW-1133">Transmembrane helix</keyword>